<dbReference type="OrthoDB" id="191189at2"/>
<dbReference type="InterPro" id="IPR023393">
    <property type="entry name" value="START-like_dom_sf"/>
</dbReference>
<dbReference type="PANTHER" id="PTHR36166">
    <property type="entry name" value="CHROMOSOME 9, WHOLE GENOME SHOTGUN SEQUENCE"/>
    <property type="match status" value="1"/>
</dbReference>
<sequence length="161" mass="18334">MHNLQDSALGGFAHEITTEMTLPAPLPTVWQAITDFAAYSRWNPFITEIQGEPTTGARLRITLQQPNGTSPMRFSPRILLCEREQELTWQGRFLLPGILTGVHSFRLEHDSDGQTHLVHREVFTGILVPFFKRAMAESTRTGFELMNDALAQEVQRRCQQQ</sequence>
<dbReference type="AlphaFoldDB" id="E6W6L1"/>
<dbReference type="CDD" id="cd07822">
    <property type="entry name" value="SRPBCC_4"/>
    <property type="match status" value="1"/>
</dbReference>
<keyword evidence="2" id="KW-1185">Reference proteome</keyword>
<dbReference type="STRING" id="653733.Selin_0255"/>
<dbReference type="KEGG" id="din:Selin_0255"/>
<dbReference type="SUPFAM" id="SSF55961">
    <property type="entry name" value="Bet v1-like"/>
    <property type="match status" value="1"/>
</dbReference>
<dbReference type="Gene3D" id="3.30.530.20">
    <property type="match status" value="1"/>
</dbReference>
<proteinExistence type="predicted"/>
<dbReference type="Proteomes" id="UP000002572">
    <property type="component" value="Chromosome"/>
</dbReference>
<dbReference type="HOGENOM" id="CLU_069867_4_0_0"/>
<dbReference type="Pfam" id="PF10604">
    <property type="entry name" value="Polyketide_cyc2"/>
    <property type="match status" value="1"/>
</dbReference>
<protein>
    <submittedName>
        <fullName evidence="1">Polyketide cyclase/dehydrase</fullName>
    </submittedName>
</protein>
<dbReference type="EMBL" id="CP002432">
    <property type="protein sequence ID" value="ADU65011.1"/>
    <property type="molecule type" value="Genomic_DNA"/>
</dbReference>
<reference evidence="1 2" key="1">
    <citation type="submission" date="2010-12" db="EMBL/GenBank/DDBJ databases">
        <title>Complete sequence of Desulfurispirillum indicum S5.</title>
        <authorList>
            <consortium name="US DOE Joint Genome Institute"/>
            <person name="Lucas S."/>
            <person name="Copeland A."/>
            <person name="Lapidus A."/>
            <person name="Cheng J.-F."/>
            <person name="Goodwin L."/>
            <person name="Pitluck S."/>
            <person name="Chertkov O."/>
            <person name="Held B."/>
            <person name="Detter J.C."/>
            <person name="Han C."/>
            <person name="Tapia R."/>
            <person name="Land M."/>
            <person name="Hauser L."/>
            <person name="Kyrpides N."/>
            <person name="Ivanova N."/>
            <person name="Mikhailova N."/>
            <person name="Haggblom M."/>
            <person name="Rauschenbach I."/>
            <person name="Bini E."/>
            <person name="Woyke T."/>
        </authorList>
    </citation>
    <scope>NUCLEOTIDE SEQUENCE [LARGE SCALE GENOMIC DNA]</scope>
    <source>
        <strain evidence="2">ATCC BAA-1389 / DSM 22839 / S5</strain>
    </source>
</reference>
<organism evidence="1 2">
    <name type="scientific">Desulfurispirillum indicum (strain ATCC BAA-1389 / DSM 22839 / S5)</name>
    <dbReference type="NCBI Taxonomy" id="653733"/>
    <lineage>
        <taxon>Bacteria</taxon>
        <taxon>Pseudomonadati</taxon>
        <taxon>Chrysiogenota</taxon>
        <taxon>Chrysiogenia</taxon>
        <taxon>Chrysiogenales</taxon>
        <taxon>Chrysiogenaceae</taxon>
        <taxon>Desulfurispirillum</taxon>
    </lineage>
</organism>
<accession>E6W6L1</accession>
<name>E6W6L1_DESIS</name>
<gene>
    <name evidence="1" type="ordered locus">Selin_0255</name>
</gene>
<dbReference type="InterPro" id="IPR019587">
    <property type="entry name" value="Polyketide_cyclase/dehydratase"/>
</dbReference>
<evidence type="ECO:0000313" key="2">
    <source>
        <dbReference type="Proteomes" id="UP000002572"/>
    </source>
</evidence>
<dbReference type="InParanoid" id="E6W6L1"/>
<dbReference type="eggNOG" id="COG4891">
    <property type="taxonomic scope" value="Bacteria"/>
</dbReference>
<dbReference type="PANTHER" id="PTHR36166:SF1">
    <property type="entry name" value="SRPBCC DOMAIN-CONTAINING PROTEIN"/>
    <property type="match status" value="1"/>
</dbReference>
<dbReference type="RefSeq" id="WP_013504900.1">
    <property type="nucleotide sequence ID" value="NC_014836.1"/>
</dbReference>
<evidence type="ECO:0000313" key="1">
    <source>
        <dbReference type="EMBL" id="ADU65011.1"/>
    </source>
</evidence>